<evidence type="ECO:0000256" key="5">
    <source>
        <dbReference type="SAM" id="Phobius"/>
    </source>
</evidence>
<feature type="compositionally biased region" description="Polar residues" evidence="4">
    <location>
        <begin position="179"/>
        <end position="252"/>
    </location>
</feature>
<feature type="transmembrane region" description="Helical" evidence="5">
    <location>
        <begin position="745"/>
        <end position="765"/>
    </location>
</feature>
<dbReference type="OrthoDB" id="10063988at2759"/>
<dbReference type="PRINTS" id="PR00023">
    <property type="entry name" value="ZPELLUCIDA"/>
</dbReference>
<protein>
    <submittedName>
        <fullName evidence="8">Uncharacterized protein LOC105902985</fullName>
    </submittedName>
</protein>
<evidence type="ECO:0000256" key="3">
    <source>
        <dbReference type="ARBA" id="ARBA00023180"/>
    </source>
</evidence>
<dbReference type="KEGG" id="char:105902985"/>
<keyword evidence="5" id="KW-0472">Membrane</keyword>
<feature type="compositionally biased region" description="Polar residues" evidence="4">
    <location>
        <begin position="258"/>
        <end position="305"/>
    </location>
</feature>
<dbReference type="GeneID" id="105902985"/>
<keyword evidence="3" id="KW-0325">Glycoprotein</keyword>
<organism evidence="7 8">
    <name type="scientific">Clupea harengus</name>
    <name type="common">Atlantic herring</name>
    <dbReference type="NCBI Taxonomy" id="7950"/>
    <lineage>
        <taxon>Eukaryota</taxon>
        <taxon>Metazoa</taxon>
        <taxon>Chordata</taxon>
        <taxon>Craniata</taxon>
        <taxon>Vertebrata</taxon>
        <taxon>Euteleostomi</taxon>
        <taxon>Actinopterygii</taxon>
        <taxon>Neopterygii</taxon>
        <taxon>Teleostei</taxon>
        <taxon>Clupei</taxon>
        <taxon>Clupeiformes</taxon>
        <taxon>Clupeoidei</taxon>
        <taxon>Clupeidae</taxon>
        <taxon>Clupea</taxon>
    </lineage>
</organism>
<keyword evidence="5" id="KW-1133">Transmembrane helix</keyword>
<keyword evidence="1" id="KW-0732">Signal</keyword>
<dbReference type="Proteomes" id="UP000515152">
    <property type="component" value="Chromosome 6"/>
</dbReference>
<keyword evidence="7" id="KW-1185">Reference proteome</keyword>
<dbReference type="AlphaFoldDB" id="A0A6P8FN24"/>
<dbReference type="Pfam" id="PF00100">
    <property type="entry name" value="Zona_pellucida"/>
    <property type="match status" value="1"/>
</dbReference>
<dbReference type="Pfam" id="PF23344">
    <property type="entry name" value="ZP-N"/>
    <property type="match status" value="1"/>
</dbReference>
<dbReference type="PROSITE" id="PS51034">
    <property type="entry name" value="ZP_2"/>
    <property type="match status" value="1"/>
</dbReference>
<feature type="domain" description="ZP" evidence="6">
    <location>
        <begin position="446"/>
        <end position="693"/>
    </location>
</feature>
<evidence type="ECO:0000256" key="1">
    <source>
        <dbReference type="ARBA" id="ARBA00022729"/>
    </source>
</evidence>
<feature type="region of interest" description="Disordered" evidence="4">
    <location>
        <begin position="172"/>
        <end position="305"/>
    </location>
</feature>
<evidence type="ECO:0000313" key="7">
    <source>
        <dbReference type="Proteomes" id="UP000515152"/>
    </source>
</evidence>
<dbReference type="Gene3D" id="2.60.40.3210">
    <property type="entry name" value="Zona pellucida, ZP-N domain"/>
    <property type="match status" value="1"/>
</dbReference>
<dbReference type="RefSeq" id="XP_031424562.1">
    <property type="nucleotide sequence ID" value="XM_031568702.2"/>
</dbReference>
<dbReference type="InterPro" id="IPR055356">
    <property type="entry name" value="ZP-N"/>
</dbReference>
<evidence type="ECO:0000256" key="2">
    <source>
        <dbReference type="ARBA" id="ARBA00023157"/>
    </source>
</evidence>
<sequence>MHNTGGKYPYNYNWCQKEGVMTRRLPSDKPFELTAYSCCWVSLRNSWNSVWNLPILVDLGLRSDTNEANRSPVTTIISFVRVPQNCPRTFNLIAFDADDDHVRCRSNIGLPSGFHLDQDSCALHYVTSTSTSTGSYGFEIVLEDFPNQSITLTYNDKTTAFKGPIHAGWPLVHSPLTPGPSTNSPMTVHSPSTPGLTTNSPTTVHSPSTPGLITNSPTVHSPSTPTLTMHTSASPSLNTSSPAVHSSSTPGSPINKLTIHSSSKPGSTINSPAVHSSSTPGSTINSPMVPSPTQMAFESSTPWSQNSTPLSKLPLQFVVVVDPPAPSCSEGVYLPQFLPPTPHNGERLHAAINQELEIRIQAKASNTMVHDIIISGPLNITKDKVTSGEFVLRWTPRSGDLGEHFPVCFIAESSVNNRPTSTFYQSDMRCVIVDVGHEKAASAKVICSENFMAIEVDKSLSDSIRLNEDHLRLTDPSCTLYSNGSHVFANMSLNTCGTEVEEDENNLIFRNEIVSFDNTNDIITRDQQVELRFFCKYPKKSSVSIEFDAHRGPYVFIQKGFGTFSFEFEFFQSSQFQNRKDPNSYPLEYDLGEMMYMQIEAISPVNNTELFVESCTASPSDHSQAHVSYAIIQNGCKEDETMQFYSSHTNKVQFGMKAFKFIGWHDQVYITCSVILCEAGHPNTRCSQGCTNATAPPAVHHHHRREVTIQTTSHSISQGPVRLSRNADIKSAPSTVLNDELNMNLVFLTGCLLAVVAMVCGVLIYTRRPRIEYQLLPSSD</sequence>
<dbReference type="InterPro" id="IPR055355">
    <property type="entry name" value="ZP-C"/>
</dbReference>
<name>A0A6P8FN24_CLUHA</name>
<evidence type="ECO:0000256" key="4">
    <source>
        <dbReference type="SAM" id="MobiDB-lite"/>
    </source>
</evidence>
<keyword evidence="5" id="KW-0812">Transmembrane</keyword>
<dbReference type="SMART" id="SM00241">
    <property type="entry name" value="ZP"/>
    <property type="match status" value="1"/>
</dbReference>
<reference evidence="8" key="1">
    <citation type="submission" date="2025-08" db="UniProtKB">
        <authorList>
            <consortium name="RefSeq"/>
        </authorList>
    </citation>
    <scope>IDENTIFICATION</scope>
</reference>
<dbReference type="InterPro" id="IPR042235">
    <property type="entry name" value="ZP-C_dom"/>
</dbReference>
<evidence type="ECO:0000313" key="8">
    <source>
        <dbReference type="RefSeq" id="XP_031424562.1"/>
    </source>
</evidence>
<evidence type="ECO:0000259" key="6">
    <source>
        <dbReference type="PROSITE" id="PS51034"/>
    </source>
</evidence>
<dbReference type="InterPro" id="IPR001507">
    <property type="entry name" value="ZP_dom"/>
</dbReference>
<gene>
    <name evidence="8" type="primary">LOC105902985</name>
</gene>
<accession>A0A6P8FN24</accession>
<keyword evidence="2" id="KW-1015">Disulfide bond</keyword>
<dbReference type="Gene3D" id="2.60.40.4100">
    <property type="entry name" value="Zona pellucida, ZP-C domain"/>
    <property type="match status" value="1"/>
</dbReference>
<dbReference type="InterPro" id="IPR048290">
    <property type="entry name" value="ZP_chr"/>
</dbReference>
<dbReference type="PANTHER" id="PTHR14002">
    <property type="entry name" value="ENDOGLIN/TGF-BETA RECEPTOR TYPE III"/>
    <property type="match status" value="1"/>
</dbReference>
<dbReference type="PANTHER" id="PTHR14002:SF59">
    <property type="entry name" value="CUB AND ZONA PELLUCIDA-LIKE DOMAIN-CONTAINING PROTEIN 1-RELATED"/>
    <property type="match status" value="1"/>
</dbReference>
<proteinExistence type="predicted"/>